<evidence type="ECO:0000256" key="2">
    <source>
        <dbReference type="SAM" id="Phobius"/>
    </source>
</evidence>
<feature type="transmembrane region" description="Helical" evidence="2">
    <location>
        <begin position="132"/>
        <end position="152"/>
    </location>
</feature>
<dbReference type="Pfam" id="PF03988">
    <property type="entry name" value="DUF347"/>
    <property type="match status" value="4"/>
</dbReference>
<organism evidence="3 4">
    <name type="scientific">Microbacterium testaceum</name>
    <name type="common">Aureobacterium testaceum</name>
    <name type="synonym">Brevibacterium testaceum</name>
    <dbReference type="NCBI Taxonomy" id="2033"/>
    <lineage>
        <taxon>Bacteria</taxon>
        <taxon>Bacillati</taxon>
        <taxon>Actinomycetota</taxon>
        <taxon>Actinomycetes</taxon>
        <taxon>Micrococcales</taxon>
        <taxon>Microbacteriaceae</taxon>
        <taxon>Microbacterium</taxon>
    </lineage>
</organism>
<comment type="caution">
    <text evidence="3">The sequence shown here is derived from an EMBL/GenBank/DDBJ whole genome shotgun (WGS) entry which is preliminary data.</text>
</comment>
<keyword evidence="2" id="KW-0472">Membrane</keyword>
<feature type="transmembrane region" description="Helical" evidence="2">
    <location>
        <begin position="41"/>
        <end position="61"/>
    </location>
</feature>
<feature type="region of interest" description="Disordered" evidence="1">
    <location>
        <begin position="243"/>
        <end position="280"/>
    </location>
</feature>
<keyword evidence="2" id="KW-1133">Transmembrane helix</keyword>
<gene>
    <name evidence="3" type="ORF">RSA3_07960</name>
</gene>
<proteinExistence type="predicted"/>
<evidence type="ECO:0000256" key="1">
    <source>
        <dbReference type="SAM" id="MobiDB-lite"/>
    </source>
</evidence>
<dbReference type="PATRIC" id="fig|2033.4.peg.3643"/>
<protein>
    <recommendedName>
        <fullName evidence="5">Membrane-anchored protein</fullName>
    </recommendedName>
</protein>
<name>A0A147F8Q3_MICTE</name>
<evidence type="ECO:0008006" key="5">
    <source>
        <dbReference type="Google" id="ProtNLM"/>
    </source>
</evidence>
<feature type="transmembrane region" description="Helical" evidence="2">
    <location>
        <begin position="189"/>
        <end position="209"/>
    </location>
</feature>
<reference evidence="3 4" key="1">
    <citation type="journal article" date="2016" name="Front. Microbiol.">
        <title>Genomic Resource of Rice Seed Associated Bacteria.</title>
        <authorList>
            <person name="Midha S."/>
            <person name="Bansal K."/>
            <person name="Sharma S."/>
            <person name="Kumar N."/>
            <person name="Patil P.P."/>
            <person name="Chaudhry V."/>
            <person name="Patil P.B."/>
        </authorList>
    </citation>
    <scope>NUCLEOTIDE SEQUENCE [LARGE SCALE GENOMIC DNA]</scope>
    <source>
        <strain evidence="3 4">RSA3</strain>
    </source>
</reference>
<feature type="transmembrane region" description="Helical" evidence="2">
    <location>
        <begin position="215"/>
        <end position="238"/>
    </location>
</feature>
<keyword evidence="2" id="KW-0812">Transmembrane</keyword>
<feature type="transmembrane region" description="Helical" evidence="2">
    <location>
        <begin position="93"/>
        <end position="112"/>
    </location>
</feature>
<dbReference type="Proteomes" id="UP000072189">
    <property type="component" value="Unassembled WGS sequence"/>
</dbReference>
<feature type="transmembrane region" description="Helical" evidence="2">
    <location>
        <begin position="68"/>
        <end position="87"/>
    </location>
</feature>
<dbReference type="InterPro" id="IPR007136">
    <property type="entry name" value="DUF347"/>
</dbReference>
<sequence length="280" mass="29329">MRADTRSRVPEPTASFWLVKVLTTGMGEAVSDFLVTRFDPVPTVLLTAVVFVVVLGAQLRLHSYVPAMYWAAVSMVGVFGTMAADVVHVALDIPYAVSTPVFLLALAAVFVVWRRAEGSVDVHTVTTDRRELLYWAAVITTFAAGTAAGDLLASTADLGYLGGAVFFAAIMAVIVGLRSARLVSPVVGFWAAYVVTRPLGASIADWLGVEPTRGGLGFGSGTVGGIALVIIVLLVSALSVRDRSGRPSAAGPASKDPSARGASMARRPASGQRKDSPRTR</sequence>
<dbReference type="EMBL" id="LDRV01000045">
    <property type="protein sequence ID" value="KTS12770.1"/>
    <property type="molecule type" value="Genomic_DNA"/>
</dbReference>
<evidence type="ECO:0000313" key="4">
    <source>
        <dbReference type="Proteomes" id="UP000072189"/>
    </source>
</evidence>
<feature type="transmembrane region" description="Helical" evidence="2">
    <location>
        <begin position="158"/>
        <end position="177"/>
    </location>
</feature>
<accession>A0A147F8Q3</accession>
<dbReference type="AlphaFoldDB" id="A0A147F8Q3"/>
<evidence type="ECO:0000313" key="3">
    <source>
        <dbReference type="EMBL" id="KTS12770.1"/>
    </source>
</evidence>